<accession>A0A9I9EBN1</accession>
<sequence length="124" mass="14270">MAALTWVPLIWGIIVIYMIELNQLTILKYASPTLLGLISESNQHFRELTDFLYYRLRESPLCIIPKLFLRITSNHFPLLLESSNLNWGPPYRFANHLIKKMASKTTLNYDGQTLTNLATQATLS</sequence>
<proteinExistence type="predicted"/>
<dbReference type="AlphaFoldDB" id="A0A9I9EBN1"/>
<dbReference type="EnsemblPlants" id="MELO3C031557.2.1">
    <property type="protein sequence ID" value="MELO3C031557.2.1"/>
    <property type="gene ID" value="MELO3C031557.2"/>
</dbReference>
<feature type="transmembrane region" description="Helical" evidence="1">
    <location>
        <begin position="6"/>
        <end position="27"/>
    </location>
</feature>
<evidence type="ECO:0000313" key="2">
    <source>
        <dbReference type="EnsemblPlants" id="MELO3C031557.2.1"/>
    </source>
</evidence>
<evidence type="ECO:0000256" key="1">
    <source>
        <dbReference type="SAM" id="Phobius"/>
    </source>
</evidence>
<keyword evidence="1" id="KW-1133">Transmembrane helix</keyword>
<protein>
    <submittedName>
        <fullName evidence="2">Uncharacterized protein</fullName>
    </submittedName>
</protein>
<keyword evidence="1" id="KW-0472">Membrane</keyword>
<organism evidence="2">
    <name type="scientific">Cucumis melo</name>
    <name type="common">Muskmelon</name>
    <dbReference type="NCBI Taxonomy" id="3656"/>
    <lineage>
        <taxon>Eukaryota</taxon>
        <taxon>Viridiplantae</taxon>
        <taxon>Streptophyta</taxon>
        <taxon>Embryophyta</taxon>
        <taxon>Tracheophyta</taxon>
        <taxon>Spermatophyta</taxon>
        <taxon>Magnoliopsida</taxon>
        <taxon>eudicotyledons</taxon>
        <taxon>Gunneridae</taxon>
        <taxon>Pentapetalae</taxon>
        <taxon>rosids</taxon>
        <taxon>fabids</taxon>
        <taxon>Cucurbitales</taxon>
        <taxon>Cucurbitaceae</taxon>
        <taxon>Benincaseae</taxon>
        <taxon>Cucumis</taxon>
    </lineage>
</organism>
<dbReference type="Gramene" id="MELO3C031557.2.1">
    <property type="protein sequence ID" value="MELO3C031557.2.1"/>
    <property type="gene ID" value="MELO3C031557.2"/>
</dbReference>
<keyword evidence="1" id="KW-0812">Transmembrane</keyword>
<name>A0A9I9EBN1_CUCME</name>
<reference evidence="2" key="1">
    <citation type="submission" date="2023-03" db="UniProtKB">
        <authorList>
            <consortium name="EnsemblPlants"/>
        </authorList>
    </citation>
    <scope>IDENTIFICATION</scope>
</reference>